<evidence type="ECO:0000313" key="12">
    <source>
        <dbReference type="EMBL" id="MET6996555.1"/>
    </source>
</evidence>
<feature type="domain" description="Beta galactosidase small chain/" evidence="11">
    <location>
        <begin position="776"/>
        <end position="1050"/>
    </location>
</feature>
<comment type="cofactor">
    <cofactor evidence="2">
        <name>Ca(2+)</name>
        <dbReference type="ChEBI" id="CHEBI:29108"/>
    </cofactor>
</comment>
<keyword evidence="13" id="KW-1185">Reference proteome</keyword>
<dbReference type="Gene3D" id="3.20.20.80">
    <property type="entry name" value="Glycosidases"/>
    <property type="match status" value="1"/>
</dbReference>
<evidence type="ECO:0000256" key="9">
    <source>
        <dbReference type="ARBA" id="ARBA00032230"/>
    </source>
</evidence>
<dbReference type="SUPFAM" id="SSF51445">
    <property type="entry name" value="(Trans)glycosidases"/>
    <property type="match status" value="1"/>
</dbReference>
<comment type="subunit">
    <text evidence="4">Monomer.</text>
</comment>
<dbReference type="Gene3D" id="2.60.40.10">
    <property type="entry name" value="Immunoglobulins"/>
    <property type="match status" value="2"/>
</dbReference>
<dbReference type="Proteomes" id="UP001549749">
    <property type="component" value="Unassembled WGS sequence"/>
</dbReference>
<evidence type="ECO:0000256" key="4">
    <source>
        <dbReference type="ARBA" id="ARBA00011245"/>
    </source>
</evidence>
<dbReference type="SUPFAM" id="SSF49785">
    <property type="entry name" value="Galactose-binding domain-like"/>
    <property type="match status" value="1"/>
</dbReference>
<dbReference type="EC" id="3.2.1.23" evidence="5 10"/>
<dbReference type="InterPro" id="IPR036156">
    <property type="entry name" value="Beta-gal/glucu_dom_sf"/>
</dbReference>
<evidence type="ECO:0000313" key="13">
    <source>
        <dbReference type="Proteomes" id="UP001549749"/>
    </source>
</evidence>
<name>A0ABV2T0K3_9BACT</name>
<evidence type="ECO:0000256" key="6">
    <source>
        <dbReference type="ARBA" id="ARBA00022801"/>
    </source>
</evidence>
<sequence>MTWYSTPARAFARALFYLSVNRFAAMIRIMIVGCLCLLSSLAGAQSNDWESPQRVSEGTLPPHAHFIPYPSPAAAVKEQASPFTLSLDGIWQFHLAKNLDERPKDFFKATFDVSKWKTIPVPANWQTQGYASYIFTDVEYPFPPDPPYVPKADNPVGSYRRSFQMPADWQGKQVLIHLGAVNSFFYLWINDHYVGFSKDSKTPAEFDISPFLRKGVNNVSVQVFRFSDGSYLEGQDMWKLSGIERSVYLLARPKLCIYDFFVKAGLANHYQDGVLDLELALNKRPAAAEKGKKIRVQLLDSEGGTKPILEREAALTNDSIYRFHANIPQVKAWNAEHPHLYTLLITYKDNKGNTIESIVHKIGFRTVEIKHGLFQVNGKAIKLKGVNRHEHDMNTAKVVNREGMLNDIRVMKQFNINAVRTSHYPNREEWYALCDQYGIYVVDEANIECDGMDMHPLKTLSDKPEWKNAYLDRTRRMVERDKNYCSIITWSLGNESRFGDNFKATYQYIKARDNSRPVQYEEASNTPYSDIYCPMYKPLPVMLEYVRDHRTKPFILCEYAHMMGNSGGNFKDDWDLIYKYPQLQGGFIWDFSDQTFRKQDSLGRNIWAYGGDMGTVGATSDTSFCADGMLSADRSPHPQAFEVKKVYQPVHFEPVDFSAQTIRITNRYDFTNLETLTFRWQIKADGQVLASGTLPEVRMDAQQSAIVQIPVPAITPTPGTLYFLHLEAATNQATGLLPQGWTVATEQYQWPVSMPVVKKQYEDDTLQVVKTATSWIIRNKLFSADFNSQSGWLQHYRYAQTAFLQSPLQPYFWRAPTDNDIGNSMQLRCAMWQYAGDSTRLLSCTVTSVDARQVQVLTRHFLPLVKAYFNTTYLIAANGDIHVKVHFEAGDTTLPEMPRMGMRMLVNKDFNQASWLGRGPFDNYQDRKYAADIDVYSMPADSLFYPYPRAQESGYRSDIHWMALHNKGNAGWMVYTDSLFNAGVLHFNMNKLNFNRKENNHGGSITNDSFIWWNIDYQQTGLGGDNSWGAKPHSEYMLVYKDYSYSFTLRPLPAGSMMTEKAKERFERAAM</sequence>
<evidence type="ECO:0000256" key="3">
    <source>
        <dbReference type="ARBA" id="ARBA00007401"/>
    </source>
</evidence>
<evidence type="ECO:0000256" key="10">
    <source>
        <dbReference type="RuleBase" id="RU361154"/>
    </source>
</evidence>
<comment type="catalytic activity">
    <reaction evidence="1 10">
        <text>Hydrolysis of terminal non-reducing beta-D-galactose residues in beta-D-galactosides.</text>
        <dbReference type="EC" id="3.2.1.23"/>
    </reaction>
</comment>
<dbReference type="SUPFAM" id="SSF49303">
    <property type="entry name" value="beta-Galactosidase/glucuronidase domain"/>
    <property type="match status" value="2"/>
</dbReference>
<dbReference type="RefSeq" id="WP_354659197.1">
    <property type="nucleotide sequence ID" value="NZ_JBEXAC010000001.1"/>
</dbReference>
<dbReference type="GO" id="GO:0016787">
    <property type="term" value="F:hydrolase activity"/>
    <property type="evidence" value="ECO:0007669"/>
    <property type="project" value="UniProtKB-KW"/>
</dbReference>
<organism evidence="12 13">
    <name type="scientific">Chitinophaga defluvii</name>
    <dbReference type="NCBI Taxonomy" id="3163343"/>
    <lineage>
        <taxon>Bacteria</taxon>
        <taxon>Pseudomonadati</taxon>
        <taxon>Bacteroidota</taxon>
        <taxon>Chitinophagia</taxon>
        <taxon>Chitinophagales</taxon>
        <taxon>Chitinophagaceae</taxon>
        <taxon>Chitinophaga</taxon>
    </lineage>
</organism>
<dbReference type="PROSITE" id="PS00719">
    <property type="entry name" value="GLYCOSYL_HYDROL_F2_1"/>
    <property type="match status" value="1"/>
</dbReference>
<dbReference type="InterPro" id="IPR006101">
    <property type="entry name" value="Glyco_hydro_2"/>
</dbReference>
<dbReference type="PANTHER" id="PTHR46323:SF2">
    <property type="entry name" value="BETA-GALACTOSIDASE"/>
    <property type="match status" value="1"/>
</dbReference>
<keyword evidence="7" id="KW-0106">Calcium</keyword>
<dbReference type="InterPro" id="IPR017853">
    <property type="entry name" value="GH"/>
</dbReference>
<dbReference type="EMBL" id="JBEXAC010000001">
    <property type="protein sequence ID" value="MET6996555.1"/>
    <property type="molecule type" value="Genomic_DNA"/>
</dbReference>
<dbReference type="SMART" id="SM01038">
    <property type="entry name" value="Bgal_small_N"/>
    <property type="match status" value="1"/>
</dbReference>
<dbReference type="InterPro" id="IPR006102">
    <property type="entry name" value="Ig-like_GH2"/>
</dbReference>
<comment type="similarity">
    <text evidence="3 10">Belongs to the glycosyl hydrolase 2 family.</text>
</comment>
<dbReference type="SUPFAM" id="SSF74650">
    <property type="entry name" value="Galactose mutarotase-like"/>
    <property type="match status" value="1"/>
</dbReference>
<dbReference type="InterPro" id="IPR004199">
    <property type="entry name" value="B-gal_small/dom_5"/>
</dbReference>
<dbReference type="PRINTS" id="PR00132">
    <property type="entry name" value="GLHYDRLASE2"/>
</dbReference>
<dbReference type="Pfam" id="PF16353">
    <property type="entry name" value="LacZ_4"/>
    <property type="match status" value="1"/>
</dbReference>
<accession>A0ABV2T0K3</accession>
<evidence type="ECO:0000256" key="7">
    <source>
        <dbReference type="ARBA" id="ARBA00022837"/>
    </source>
</evidence>
<dbReference type="InterPro" id="IPR006103">
    <property type="entry name" value="Glyco_hydro_2_cat"/>
</dbReference>
<dbReference type="InterPro" id="IPR023230">
    <property type="entry name" value="Glyco_hydro_2_CS"/>
</dbReference>
<dbReference type="InterPro" id="IPR011013">
    <property type="entry name" value="Gal_mutarotase_sf_dom"/>
</dbReference>
<keyword evidence="8 10" id="KW-0326">Glycosidase</keyword>
<proteinExistence type="inferred from homology"/>
<keyword evidence="6 10" id="KW-0378">Hydrolase</keyword>
<dbReference type="Pfam" id="PF02836">
    <property type="entry name" value="Glyco_hydro_2_C"/>
    <property type="match status" value="1"/>
</dbReference>
<evidence type="ECO:0000259" key="11">
    <source>
        <dbReference type="SMART" id="SM01038"/>
    </source>
</evidence>
<dbReference type="PANTHER" id="PTHR46323">
    <property type="entry name" value="BETA-GALACTOSIDASE"/>
    <property type="match status" value="1"/>
</dbReference>
<dbReference type="Pfam" id="PF02929">
    <property type="entry name" value="Bgal_small_N"/>
    <property type="match status" value="1"/>
</dbReference>
<evidence type="ECO:0000256" key="1">
    <source>
        <dbReference type="ARBA" id="ARBA00001412"/>
    </source>
</evidence>
<dbReference type="Gene3D" id="2.70.98.10">
    <property type="match status" value="1"/>
</dbReference>
<protein>
    <recommendedName>
        <fullName evidence="5 10">Beta-galactosidase</fullName>
        <ecNumber evidence="5 10">3.2.1.23</ecNumber>
    </recommendedName>
    <alternativeName>
        <fullName evidence="9 10">Lactase</fullName>
    </alternativeName>
</protein>
<dbReference type="InterPro" id="IPR032312">
    <property type="entry name" value="LacZ_4"/>
</dbReference>
<gene>
    <name evidence="12" type="ORF">ABR189_04220</name>
</gene>
<evidence type="ECO:0000256" key="2">
    <source>
        <dbReference type="ARBA" id="ARBA00001913"/>
    </source>
</evidence>
<dbReference type="Pfam" id="PF02837">
    <property type="entry name" value="Glyco_hydro_2_N"/>
    <property type="match status" value="1"/>
</dbReference>
<dbReference type="InterPro" id="IPR008979">
    <property type="entry name" value="Galactose-bd-like_sf"/>
</dbReference>
<comment type="caution">
    <text evidence="12">The sequence shown here is derived from an EMBL/GenBank/DDBJ whole genome shotgun (WGS) entry which is preliminary data.</text>
</comment>
<dbReference type="InterPro" id="IPR014718">
    <property type="entry name" value="GH-type_carb-bd"/>
</dbReference>
<evidence type="ECO:0000256" key="8">
    <source>
        <dbReference type="ARBA" id="ARBA00023295"/>
    </source>
</evidence>
<dbReference type="Pfam" id="PF00703">
    <property type="entry name" value="Glyco_hydro_2"/>
    <property type="match status" value="1"/>
</dbReference>
<dbReference type="Gene3D" id="2.60.120.260">
    <property type="entry name" value="Galactose-binding domain-like"/>
    <property type="match status" value="1"/>
</dbReference>
<evidence type="ECO:0000256" key="5">
    <source>
        <dbReference type="ARBA" id="ARBA00012756"/>
    </source>
</evidence>
<dbReference type="InterPro" id="IPR013783">
    <property type="entry name" value="Ig-like_fold"/>
</dbReference>
<dbReference type="InterPro" id="IPR006104">
    <property type="entry name" value="Glyco_hydro_2_N"/>
</dbReference>
<dbReference type="InterPro" id="IPR050347">
    <property type="entry name" value="Bact_Beta-galactosidase"/>
</dbReference>
<reference evidence="12 13" key="1">
    <citation type="submission" date="2024-06" db="EMBL/GenBank/DDBJ databases">
        <title>Chitinophaga defluvii sp. nov., isolated from municipal sewage.</title>
        <authorList>
            <person name="Zhang L."/>
        </authorList>
    </citation>
    <scope>NUCLEOTIDE SEQUENCE [LARGE SCALE GENOMIC DNA]</scope>
    <source>
        <strain evidence="12 13">H8</strain>
    </source>
</reference>